<name>A0A1S2QS15_9ACTN</name>
<keyword evidence="3" id="KW-1185">Reference proteome</keyword>
<sequence>MIIAETTLTPETGEYGYLLAFGEDYEWPPQWPYGWRCGPISSDTAHILTDTDTGTITITVQMHDEPPPSETDPAWGPAEEMSLHATEDTPVIYILGSGDFEEAEPDDGPLTLPTDQVPAWIRMRLYCHTPNPEPGVGDRGERHLIQLWAAPQQPPVHPQLTESDLTQRRTYKEDFDQSAAAWRQ</sequence>
<proteinExistence type="predicted"/>
<evidence type="ECO:0000313" key="3">
    <source>
        <dbReference type="Proteomes" id="UP000179642"/>
    </source>
</evidence>
<organism evidence="2 3">
    <name type="scientific">Streptomyces monashensis</name>
    <dbReference type="NCBI Taxonomy" id="1678012"/>
    <lineage>
        <taxon>Bacteria</taxon>
        <taxon>Bacillati</taxon>
        <taxon>Actinomycetota</taxon>
        <taxon>Actinomycetes</taxon>
        <taxon>Kitasatosporales</taxon>
        <taxon>Streptomycetaceae</taxon>
        <taxon>Streptomyces</taxon>
    </lineage>
</organism>
<gene>
    <name evidence="2" type="ORF">BIV23_00460</name>
</gene>
<accession>A0A1S2QS15</accession>
<reference evidence="2 3" key="1">
    <citation type="submission" date="2016-10" db="EMBL/GenBank/DDBJ databases">
        <title>Genome sequence of Streptomyces sp. MUSC 1.</title>
        <authorList>
            <person name="Lee L.-H."/>
            <person name="Ser H.-L."/>
            <person name="Law J.W.-F."/>
        </authorList>
    </citation>
    <scope>NUCLEOTIDE SEQUENCE [LARGE SCALE GENOMIC DNA]</scope>
    <source>
        <strain evidence="2 3">MUSC 1</strain>
    </source>
</reference>
<comment type="caution">
    <text evidence="2">The sequence shown here is derived from an EMBL/GenBank/DDBJ whole genome shotgun (WGS) entry which is preliminary data.</text>
</comment>
<evidence type="ECO:0000256" key="1">
    <source>
        <dbReference type="SAM" id="MobiDB-lite"/>
    </source>
</evidence>
<feature type="region of interest" description="Disordered" evidence="1">
    <location>
        <begin position="150"/>
        <end position="184"/>
    </location>
</feature>
<dbReference type="EMBL" id="MLYO01000004">
    <property type="protein sequence ID" value="OIK08246.1"/>
    <property type="molecule type" value="Genomic_DNA"/>
</dbReference>
<evidence type="ECO:0000313" key="2">
    <source>
        <dbReference type="EMBL" id="OIK08246.1"/>
    </source>
</evidence>
<dbReference type="Proteomes" id="UP000179642">
    <property type="component" value="Unassembled WGS sequence"/>
</dbReference>
<feature type="compositionally biased region" description="Basic and acidic residues" evidence="1">
    <location>
        <begin position="165"/>
        <end position="175"/>
    </location>
</feature>
<dbReference type="AlphaFoldDB" id="A0A1S2QS15"/>
<protein>
    <submittedName>
        <fullName evidence="2">Uncharacterized protein</fullName>
    </submittedName>
</protein>
<dbReference type="RefSeq" id="WP_071378658.1">
    <property type="nucleotide sequence ID" value="NZ_MLYO01000004.1"/>
</dbReference>